<name>A0ABP4BIY0_9ACTN</name>
<evidence type="ECO:0000313" key="2">
    <source>
        <dbReference type="EMBL" id="GAA0949780.1"/>
    </source>
</evidence>
<comment type="caution">
    <text evidence="2">The sequence shown here is derived from an EMBL/GenBank/DDBJ whole genome shotgun (WGS) entry which is preliminary data.</text>
</comment>
<accession>A0ABP4BIY0</accession>
<gene>
    <name evidence="2" type="ORF">GCM10009550_27570</name>
</gene>
<dbReference type="Pfam" id="PF07969">
    <property type="entry name" value="Amidohydro_3"/>
    <property type="match status" value="1"/>
</dbReference>
<keyword evidence="3" id="KW-1185">Reference proteome</keyword>
<evidence type="ECO:0000313" key="3">
    <source>
        <dbReference type="Proteomes" id="UP001500665"/>
    </source>
</evidence>
<reference evidence="3" key="1">
    <citation type="journal article" date="2019" name="Int. J. Syst. Evol. Microbiol.">
        <title>The Global Catalogue of Microorganisms (GCM) 10K type strain sequencing project: providing services to taxonomists for standard genome sequencing and annotation.</title>
        <authorList>
            <consortium name="The Broad Institute Genomics Platform"/>
            <consortium name="The Broad Institute Genome Sequencing Center for Infectious Disease"/>
            <person name="Wu L."/>
            <person name="Ma J."/>
        </authorList>
    </citation>
    <scope>NUCLEOTIDE SEQUENCE [LARGE SCALE GENOMIC DNA]</scope>
    <source>
        <strain evidence="3">JCM 10696</strain>
    </source>
</reference>
<feature type="domain" description="Amidohydrolase 3" evidence="1">
    <location>
        <begin position="46"/>
        <end position="525"/>
    </location>
</feature>
<dbReference type="PANTHER" id="PTHR11647:SF1">
    <property type="entry name" value="COLLAPSIN RESPONSE MEDIATOR PROTEIN"/>
    <property type="match status" value="1"/>
</dbReference>
<dbReference type="InterPro" id="IPR013108">
    <property type="entry name" value="Amidohydro_3"/>
</dbReference>
<dbReference type="InterPro" id="IPR050378">
    <property type="entry name" value="Metallo-dep_Hydrolases_sf"/>
</dbReference>
<dbReference type="PANTHER" id="PTHR11647">
    <property type="entry name" value="HYDRANTOINASE/DIHYDROPYRIMIDINASE FAMILY MEMBER"/>
    <property type="match status" value="1"/>
</dbReference>
<dbReference type="Gene3D" id="3.20.20.140">
    <property type="entry name" value="Metal-dependent hydrolases"/>
    <property type="match status" value="2"/>
</dbReference>
<organism evidence="2 3">
    <name type="scientific">Actinocorallia libanotica</name>
    <dbReference type="NCBI Taxonomy" id="46162"/>
    <lineage>
        <taxon>Bacteria</taxon>
        <taxon>Bacillati</taxon>
        <taxon>Actinomycetota</taxon>
        <taxon>Actinomycetes</taxon>
        <taxon>Streptosporangiales</taxon>
        <taxon>Thermomonosporaceae</taxon>
        <taxon>Actinocorallia</taxon>
    </lineage>
</organism>
<evidence type="ECO:0000259" key="1">
    <source>
        <dbReference type="Pfam" id="PF07969"/>
    </source>
</evidence>
<protein>
    <submittedName>
        <fullName evidence="2">Amidohydrolase family protein</fullName>
    </submittedName>
</protein>
<dbReference type="RefSeq" id="WP_344240587.1">
    <property type="nucleotide sequence ID" value="NZ_BAAAHH010000009.1"/>
</dbReference>
<dbReference type="EMBL" id="BAAAHH010000009">
    <property type="protein sequence ID" value="GAA0949780.1"/>
    <property type="molecule type" value="Genomic_DNA"/>
</dbReference>
<sequence length="546" mass="59139">MDLLLRGASLIDGTGAPARPADVAVEGDRILAVRDPGELEPGPGTEVVELDGLVLAPGFIDVHTHYDAQILWDADLTPSSWHGVTSVVMGNCGFGVAPTLPGHREIIVRTLENVEGMSMEALEAGIDWCFETFPEYLAAIDARRKRLNVGAFLGHTPLRLFVTGGEERPATAEEVATMKGLVREALEAGAIGFSTSRQPAHQGAFGRPVPSRFAETDEVEAMAAVMGELGKGVLQVSIGPGMFIDQFSEIATRHGIPVTWTALMARADKPGAALRAVERGGALPGEVYPQIACRPIVMQIGMADPVPLAEIDEWKEVLALPRAERAGLYRDDAWRERAREVTLKAWSHRWPKTSVEETDAHQDAVGIPLDRLAADRGTTPFDLMLDLALSDGMATRFRIVLDNDGDDEVGRLLADKRTLLGLSDAGAHATQLCDACYSTHLLGHWVRERKALSLEDAVWRLTGHPHQAFRIPERGLVREGFHADLVAFDPDTVGTTPVERVHDQPGGTDRLVVRSTGVTHMWVNGTATRTNGEEIPDATPGRLIRG</sequence>
<dbReference type="InterPro" id="IPR011059">
    <property type="entry name" value="Metal-dep_hydrolase_composite"/>
</dbReference>
<dbReference type="SUPFAM" id="SSF51556">
    <property type="entry name" value="Metallo-dependent hydrolases"/>
    <property type="match status" value="1"/>
</dbReference>
<dbReference type="InterPro" id="IPR032466">
    <property type="entry name" value="Metal_Hydrolase"/>
</dbReference>
<dbReference type="Proteomes" id="UP001500665">
    <property type="component" value="Unassembled WGS sequence"/>
</dbReference>
<dbReference type="SUPFAM" id="SSF51338">
    <property type="entry name" value="Composite domain of metallo-dependent hydrolases"/>
    <property type="match status" value="1"/>
</dbReference>
<proteinExistence type="predicted"/>